<comment type="caution">
    <text evidence="2">The sequence shown here is derived from an EMBL/GenBank/DDBJ whole genome shotgun (WGS) entry which is preliminary data.</text>
</comment>
<protein>
    <submittedName>
        <fullName evidence="2">Serine hydrolase</fullName>
    </submittedName>
</protein>
<gene>
    <name evidence="2" type="ORF">AXK61_06265</name>
</gene>
<evidence type="ECO:0000313" key="2">
    <source>
        <dbReference type="EMBL" id="KXO91168.1"/>
    </source>
</evidence>
<dbReference type="InterPro" id="IPR012338">
    <property type="entry name" value="Beta-lactam/transpept-like"/>
</dbReference>
<dbReference type="RefSeq" id="WP_068746547.1">
    <property type="nucleotide sequence ID" value="NZ_LSRE01000044.1"/>
</dbReference>
<name>A0A137YZ42_9ACTN</name>
<dbReference type="PANTHER" id="PTHR43283:SF15">
    <property type="entry name" value="CONSERVED PROTEIN"/>
    <property type="match status" value="1"/>
</dbReference>
<dbReference type="EMBL" id="LSRE01000044">
    <property type="protein sequence ID" value="KXO91168.1"/>
    <property type="molecule type" value="Genomic_DNA"/>
</dbReference>
<sequence length="273" mass="29330">MSLGELSEWPVENAAGALLRTDLGRTVGSYGDVDRQYELASVTKLLVAYGVLVAVEEEAIALRQPAGPEGSTVEHLLAHASGVAFDSPAVQAPPANQRIYSSYGYELLAQLVEHETGIPFPDYLREAVFAPLGMRNTELAGPAGHGARSTVADLTRFAAEVAAPVLLDPGTVDGALSVHFPGLRGFVPGYGKFANNTWGLGFEVKGDKRAHWTGTRNSPRTVGHFGQAGTYLWFDLDLQLAAVILTDRPFGAWAKPLWSEFNDRLISQELQGV</sequence>
<keyword evidence="2" id="KW-0378">Hydrolase</keyword>
<dbReference type="Proteomes" id="UP000070409">
    <property type="component" value="Unassembled WGS sequence"/>
</dbReference>
<organism evidence="2 3">
    <name type="scientific">Tsukamurella pseudospumae</name>
    <dbReference type="NCBI Taxonomy" id="239498"/>
    <lineage>
        <taxon>Bacteria</taxon>
        <taxon>Bacillati</taxon>
        <taxon>Actinomycetota</taxon>
        <taxon>Actinomycetes</taxon>
        <taxon>Mycobacteriales</taxon>
        <taxon>Tsukamurellaceae</taxon>
        <taxon>Tsukamurella</taxon>
    </lineage>
</organism>
<dbReference type="PANTHER" id="PTHR43283">
    <property type="entry name" value="BETA-LACTAMASE-RELATED"/>
    <property type="match status" value="1"/>
</dbReference>
<dbReference type="GO" id="GO:0016787">
    <property type="term" value="F:hydrolase activity"/>
    <property type="evidence" value="ECO:0007669"/>
    <property type="project" value="UniProtKB-KW"/>
</dbReference>
<evidence type="ECO:0000313" key="3">
    <source>
        <dbReference type="Proteomes" id="UP000070409"/>
    </source>
</evidence>
<dbReference type="InterPro" id="IPR050789">
    <property type="entry name" value="Diverse_Enzym_Activities"/>
</dbReference>
<evidence type="ECO:0000259" key="1">
    <source>
        <dbReference type="Pfam" id="PF00144"/>
    </source>
</evidence>
<proteinExistence type="predicted"/>
<dbReference type="InterPro" id="IPR001466">
    <property type="entry name" value="Beta-lactam-related"/>
</dbReference>
<reference evidence="2 3" key="1">
    <citation type="submission" date="2016-02" db="EMBL/GenBank/DDBJ databases">
        <authorList>
            <person name="Teng J.L."/>
            <person name="Tang Y."/>
            <person name="Huang Y."/>
            <person name="Guo F."/>
            <person name="Wei W."/>
            <person name="Chen J.H."/>
            <person name="Wong S.Y."/>
            <person name="Lau S.K."/>
            <person name="Woo P.C."/>
        </authorList>
    </citation>
    <scope>NUCLEOTIDE SEQUENCE [LARGE SCALE GENOMIC DNA]</scope>
    <source>
        <strain evidence="2 3">JCM 13375</strain>
    </source>
</reference>
<feature type="domain" description="Beta-lactamase-related" evidence="1">
    <location>
        <begin position="34"/>
        <end position="251"/>
    </location>
</feature>
<accession>A0A137YZ42</accession>
<dbReference type="Pfam" id="PF00144">
    <property type="entry name" value="Beta-lactamase"/>
    <property type="match status" value="1"/>
</dbReference>
<dbReference type="Gene3D" id="3.40.710.10">
    <property type="entry name" value="DD-peptidase/beta-lactamase superfamily"/>
    <property type="match status" value="1"/>
</dbReference>
<dbReference type="SUPFAM" id="SSF56601">
    <property type="entry name" value="beta-lactamase/transpeptidase-like"/>
    <property type="match status" value="1"/>
</dbReference>
<keyword evidence="3" id="KW-1185">Reference proteome</keyword>